<feature type="region of interest" description="Disordered" evidence="1">
    <location>
        <begin position="1"/>
        <end position="42"/>
    </location>
</feature>
<dbReference type="AlphaFoldDB" id="A0AAW1NZT8"/>
<gene>
    <name evidence="2" type="ORF">WJX73_004311</name>
</gene>
<dbReference type="EMBL" id="JALJOQ010000078">
    <property type="protein sequence ID" value="KAK9800877.1"/>
    <property type="molecule type" value="Genomic_DNA"/>
</dbReference>
<evidence type="ECO:0000256" key="1">
    <source>
        <dbReference type="SAM" id="MobiDB-lite"/>
    </source>
</evidence>
<evidence type="ECO:0000313" key="2">
    <source>
        <dbReference type="EMBL" id="KAK9800877.1"/>
    </source>
</evidence>
<evidence type="ECO:0000313" key="3">
    <source>
        <dbReference type="Proteomes" id="UP001465755"/>
    </source>
</evidence>
<protein>
    <submittedName>
        <fullName evidence="2">Uncharacterized protein</fullName>
    </submittedName>
</protein>
<organism evidence="2 3">
    <name type="scientific">Symbiochloris irregularis</name>
    <dbReference type="NCBI Taxonomy" id="706552"/>
    <lineage>
        <taxon>Eukaryota</taxon>
        <taxon>Viridiplantae</taxon>
        <taxon>Chlorophyta</taxon>
        <taxon>core chlorophytes</taxon>
        <taxon>Trebouxiophyceae</taxon>
        <taxon>Trebouxiales</taxon>
        <taxon>Trebouxiaceae</taxon>
        <taxon>Symbiochloris</taxon>
    </lineage>
</organism>
<dbReference type="Proteomes" id="UP001465755">
    <property type="component" value="Unassembled WGS sequence"/>
</dbReference>
<keyword evidence="3" id="KW-1185">Reference proteome</keyword>
<feature type="compositionally biased region" description="Basic and acidic residues" evidence="1">
    <location>
        <begin position="13"/>
        <end position="22"/>
    </location>
</feature>
<proteinExistence type="predicted"/>
<name>A0AAW1NZT8_9CHLO</name>
<sequence length="148" mass="15614">MLLGSCLRPPRPASDRYSKHLFEPPPSRVTEAGTLPPGRHTDRVLSAPSLTCKVRYTATGLQATSLPADVAAVLVCSQNRVDRPTKVKGLEPLVGSMKELVAHAKSRSVSAQGLSKYLLPEGGSRDPDGSADTVGIRVVPAKDGDLSC</sequence>
<comment type="caution">
    <text evidence="2">The sequence shown here is derived from an EMBL/GenBank/DDBJ whole genome shotgun (WGS) entry which is preliminary data.</text>
</comment>
<reference evidence="2 3" key="1">
    <citation type="journal article" date="2024" name="Nat. Commun.">
        <title>Phylogenomics reveals the evolutionary origins of lichenization in chlorophyte algae.</title>
        <authorList>
            <person name="Puginier C."/>
            <person name="Libourel C."/>
            <person name="Otte J."/>
            <person name="Skaloud P."/>
            <person name="Haon M."/>
            <person name="Grisel S."/>
            <person name="Petersen M."/>
            <person name="Berrin J.G."/>
            <person name="Delaux P.M."/>
            <person name="Dal Grande F."/>
            <person name="Keller J."/>
        </authorList>
    </citation>
    <scope>NUCLEOTIDE SEQUENCE [LARGE SCALE GENOMIC DNA]</scope>
    <source>
        <strain evidence="2 3">SAG 2036</strain>
    </source>
</reference>
<accession>A0AAW1NZT8</accession>